<evidence type="ECO:0000259" key="7">
    <source>
        <dbReference type="Pfam" id="PF13529"/>
    </source>
</evidence>
<organism evidence="8 9">
    <name type="scientific">Anoxybacillus mongoliensis</name>
    <dbReference type="NCBI Taxonomy" id="452565"/>
    <lineage>
        <taxon>Bacteria</taxon>
        <taxon>Bacillati</taxon>
        <taxon>Bacillota</taxon>
        <taxon>Bacilli</taxon>
        <taxon>Bacillales</taxon>
        <taxon>Anoxybacillaceae</taxon>
        <taxon>Anoxybacillus</taxon>
    </lineage>
</organism>
<comment type="caution">
    <text evidence="8">The sequence shown here is derived from an EMBL/GenBank/DDBJ whole genome shotgun (WGS) entry which is preliminary data.</text>
</comment>
<reference evidence="8 9" key="1">
    <citation type="submission" date="2020-08" db="EMBL/GenBank/DDBJ databases">
        <title>Genomic Encyclopedia of Type Strains, Phase IV (KMG-IV): sequencing the most valuable type-strain genomes for metagenomic binning, comparative biology and taxonomic classification.</title>
        <authorList>
            <person name="Goeker M."/>
        </authorList>
    </citation>
    <scope>NUCLEOTIDE SEQUENCE [LARGE SCALE GENOMIC DNA]</scope>
    <source>
        <strain evidence="8 9">DSM 19169</strain>
    </source>
</reference>
<evidence type="ECO:0000259" key="6">
    <source>
        <dbReference type="Pfam" id="PF07732"/>
    </source>
</evidence>
<feature type="chain" id="PRO_5039282463" evidence="4">
    <location>
        <begin position="20"/>
        <end position="675"/>
    </location>
</feature>
<keyword evidence="1" id="KW-0479">Metal-binding</keyword>
<dbReference type="GO" id="GO:0005507">
    <property type="term" value="F:copper ion binding"/>
    <property type="evidence" value="ECO:0007669"/>
    <property type="project" value="InterPro"/>
</dbReference>
<protein>
    <submittedName>
        <fullName evidence="8">FtsP/CotA-like multicopper oxidase with cupredoxin domain</fullName>
    </submittedName>
</protein>
<evidence type="ECO:0000313" key="8">
    <source>
        <dbReference type="EMBL" id="MBB5355280.1"/>
    </source>
</evidence>
<dbReference type="EMBL" id="JACHEQ010000005">
    <property type="protein sequence ID" value="MBB5355280.1"/>
    <property type="molecule type" value="Genomic_DNA"/>
</dbReference>
<dbReference type="RefSeq" id="WP_183242215.1">
    <property type="nucleotide sequence ID" value="NZ_JACHEQ010000005.1"/>
</dbReference>
<feature type="domain" description="Plastocyanin-like" evidence="5">
    <location>
        <begin position="366"/>
        <end position="476"/>
    </location>
</feature>
<dbReference type="Pfam" id="PF07731">
    <property type="entry name" value="Cu-oxidase_2"/>
    <property type="match status" value="2"/>
</dbReference>
<dbReference type="InterPro" id="IPR011706">
    <property type="entry name" value="Cu-oxidase_C"/>
</dbReference>
<feature type="domain" description="Plastocyanin-like" evidence="6">
    <location>
        <begin position="50"/>
        <end position="163"/>
    </location>
</feature>
<dbReference type="InterPro" id="IPR002355">
    <property type="entry name" value="Cu_oxidase_Cu_BS"/>
</dbReference>
<dbReference type="InterPro" id="IPR045087">
    <property type="entry name" value="Cu-oxidase_fam"/>
</dbReference>
<keyword evidence="2" id="KW-0560">Oxidoreductase</keyword>
<evidence type="ECO:0000256" key="3">
    <source>
        <dbReference type="ARBA" id="ARBA00023008"/>
    </source>
</evidence>
<evidence type="ECO:0000313" key="9">
    <source>
        <dbReference type="Proteomes" id="UP000583699"/>
    </source>
</evidence>
<dbReference type="CDD" id="cd04202">
    <property type="entry name" value="CuRO_D2_2dMcoN_like"/>
    <property type="match status" value="2"/>
</dbReference>
<dbReference type="Gene3D" id="2.60.40.420">
    <property type="entry name" value="Cupredoxins - blue copper proteins"/>
    <property type="match status" value="2"/>
</dbReference>
<accession>A0A7W8JE18</accession>
<dbReference type="CDD" id="cd13860">
    <property type="entry name" value="CuRO_1_2dMco_1"/>
    <property type="match status" value="1"/>
</dbReference>
<dbReference type="InterPro" id="IPR008972">
    <property type="entry name" value="Cupredoxin"/>
</dbReference>
<dbReference type="PANTHER" id="PTHR11709:SF394">
    <property type="entry name" value="FI03373P-RELATED"/>
    <property type="match status" value="1"/>
</dbReference>
<dbReference type="PROSITE" id="PS51257">
    <property type="entry name" value="PROKAR_LIPOPROTEIN"/>
    <property type="match status" value="1"/>
</dbReference>
<evidence type="ECO:0000256" key="1">
    <source>
        <dbReference type="ARBA" id="ARBA00022723"/>
    </source>
</evidence>
<dbReference type="AlphaFoldDB" id="A0A7W8JE18"/>
<feature type="domain" description="Peptidase C39-like" evidence="7">
    <location>
        <begin position="498"/>
        <end position="636"/>
    </location>
</feature>
<dbReference type="Proteomes" id="UP000583699">
    <property type="component" value="Unassembled WGS sequence"/>
</dbReference>
<evidence type="ECO:0000256" key="4">
    <source>
        <dbReference type="SAM" id="SignalP"/>
    </source>
</evidence>
<sequence>MLRQLFMLAVLVTFTAACTNHSPHHSTEHKEKTKRSDVLSGQEIHLVAKEAQLQINDNITVPVYTYNGSVPGAQIRVKQGERVKIVFKNELPEPTAIHWHGYPVPINQDGVPGVTMDAVKPGETFTYEFTATIPGTYWYHSHQKSAEQVDKGLYGTLIVEPKKEEKVDRDYTLVLDEWMSQPETSSTNGHAQHTNMHHGGNGMMHDMSMYDIFTINGKSGTAIEPLKVKKGEKVRLRLINAGYMSHKLHLHGHEFQIVATDGQPINSPQPIKDELLNIAPGERYDIEFIANNPGEWLLECHGNMKGTDGMKVKIQYEGQTSHTDKANAKETLPVVDITTYGKQKPARFTLDQTYDVEYTMNLGTAMGKNGVVFTINGKTYPDIAPINVKKGDLVKVKFVNHSPMDVHPMHLHGHFFQVLSKNGKPITGSPLIKDTLNINPGEEYVVAFQADNPGNWMFHCHDLHHASAGMVTEVKYTDYKSDYTPDIAATDYKVLSGVDRIYQRSSAINNPNSACGPTVAAMIMDYYHDELGYNVRDNSYYGSWAALVNHLYNEMGSTWLGTTITMWTNGALTHVYHTSNAWSSNTVTDAVGNSSKFIGAIDSNAPVAIRFDLFDSGGTSIEYHFVCGIGYDKNGSYAGDLHVAYKDPDNGADNTGTHWFDWTDDDQDIDFAWLS</sequence>
<name>A0A7W8JE18_9BACL</name>
<dbReference type="Pfam" id="PF13529">
    <property type="entry name" value="Peptidase_C39_2"/>
    <property type="match status" value="1"/>
</dbReference>
<dbReference type="InterPro" id="IPR039564">
    <property type="entry name" value="Peptidase_C39-like"/>
</dbReference>
<gene>
    <name evidence="8" type="ORF">HNR43_001252</name>
</gene>
<evidence type="ECO:0000259" key="5">
    <source>
        <dbReference type="Pfam" id="PF07731"/>
    </source>
</evidence>
<dbReference type="Pfam" id="PF07732">
    <property type="entry name" value="Cu-oxidase_3"/>
    <property type="match status" value="1"/>
</dbReference>
<dbReference type="SUPFAM" id="SSF49503">
    <property type="entry name" value="Cupredoxins"/>
    <property type="match status" value="3"/>
</dbReference>
<feature type="signal peptide" evidence="4">
    <location>
        <begin position="1"/>
        <end position="19"/>
    </location>
</feature>
<dbReference type="PANTHER" id="PTHR11709">
    <property type="entry name" value="MULTI-COPPER OXIDASE"/>
    <property type="match status" value="1"/>
</dbReference>
<evidence type="ECO:0000256" key="2">
    <source>
        <dbReference type="ARBA" id="ARBA00023002"/>
    </source>
</evidence>
<keyword evidence="4" id="KW-0732">Signal</keyword>
<keyword evidence="9" id="KW-1185">Reference proteome</keyword>
<dbReference type="InterPro" id="IPR011707">
    <property type="entry name" value="Cu-oxidase-like_N"/>
</dbReference>
<dbReference type="GO" id="GO:0016491">
    <property type="term" value="F:oxidoreductase activity"/>
    <property type="evidence" value="ECO:0007669"/>
    <property type="project" value="UniProtKB-KW"/>
</dbReference>
<proteinExistence type="predicted"/>
<keyword evidence="3" id="KW-0186">Copper</keyword>
<dbReference type="PROSITE" id="PS00080">
    <property type="entry name" value="MULTICOPPER_OXIDASE2"/>
    <property type="match status" value="1"/>
</dbReference>
<feature type="domain" description="Plastocyanin-like" evidence="5">
    <location>
        <begin position="209"/>
        <end position="313"/>
    </location>
</feature>